<sequence>MTENIFTLLTQEVRGALAALVPELPPEALARVQVEPPRDAAHGDMATNAALVAAKPARMPPPKLAAALAEKLVALPMVAEAAPAGPGFVNMRLQEDFIRAQVPVALRAGEAYGDSTLGAGVKANVEYVSANPTGPMHVGHCRGAVVGDALANLMAKAGWAVTKEYYINDAGNQVIALGWATYWRYLLAVTGDTDHWNAEQTERRFGVTLQYRGDYLVAVGAALAERFGDSLMPRHIGNDELSPEDTIAAFGPALAQGWLVKSTWIDTCRETAVAMMMTEIREDLTLLGVNQDVFRSERAMVEAGAVEHAVKLLEDKGLIYEGVLEPPKGKTPEDWEPRPQTLFRATEFGDDVDRPLRKSDGSNTYFANDIAYHADKVARGEQLLIDVWGADHGGYVPRMTAAVKAVSGGAVPLEIVLCQIVHVMKAGEPVRMSKRAGTYITLRDLIEEVGRDAVRFTMLTRKSDAQMEFDLDKVVEQSRDNPVFYVQYAHARCRSVLRQAEATDPALVVDLAAAPLDALTDAAEMALIRRITAWPRTVEAAATAREPHRIAFFLQDLAGDFHVLWNRGRDDSTLRFIRAEDPAATRARLALVAATATVIRSGLGVMGVTPVEEMR</sequence>
<keyword evidence="7 9" id="KW-0030">Aminoacyl-tRNA synthetase</keyword>
<dbReference type="Gene3D" id="1.10.730.10">
    <property type="entry name" value="Isoleucyl-tRNA Synthetase, Domain 1"/>
    <property type="match status" value="1"/>
</dbReference>
<keyword evidence="5 9" id="KW-0067">ATP-binding</keyword>
<keyword evidence="4 9" id="KW-0547">Nucleotide-binding</keyword>
<dbReference type="InterPro" id="IPR014729">
    <property type="entry name" value="Rossmann-like_a/b/a_fold"/>
</dbReference>
<evidence type="ECO:0000256" key="9">
    <source>
        <dbReference type="HAMAP-Rule" id="MF_00123"/>
    </source>
</evidence>
<dbReference type="SUPFAM" id="SSF55190">
    <property type="entry name" value="Arginyl-tRNA synthetase (ArgRS), N-terminal 'additional' domain"/>
    <property type="match status" value="1"/>
</dbReference>
<dbReference type="SMART" id="SM01016">
    <property type="entry name" value="Arg_tRNA_synt_N"/>
    <property type="match status" value="1"/>
</dbReference>
<dbReference type="Pfam" id="PF00750">
    <property type="entry name" value="tRNA-synt_1d"/>
    <property type="match status" value="1"/>
</dbReference>
<dbReference type="EC" id="6.1.1.19" evidence="9"/>
<dbReference type="Gene3D" id="3.40.50.620">
    <property type="entry name" value="HUPs"/>
    <property type="match status" value="1"/>
</dbReference>
<comment type="subcellular location">
    <subcellularLocation>
        <location evidence="9">Cytoplasm</location>
    </subcellularLocation>
</comment>
<dbReference type="PROSITE" id="PS00178">
    <property type="entry name" value="AA_TRNA_LIGASE_I"/>
    <property type="match status" value="1"/>
</dbReference>
<organism evidence="13 14">
    <name type="scientific">Roseomonas alba</name>
    <dbReference type="NCBI Taxonomy" id="2846776"/>
    <lineage>
        <taxon>Bacteria</taxon>
        <taxon>Pseudomonadati</taxon>
        <taxon>Pseudomonadota</taxon>
        <taxon>Alphaproteobacteria</taxon>
        <taxon>Acetobacterales</taxon>
        <taxon>Roseomonadaceae</taxon>
        <taxon>Roseomonas</taxon>
    </lineage>
</organism>
<dbReference type="Pfam" id="PF03485">
    <property type="entry name" value="Arg_tRNA_synt_N"/>
    <property type="match status" value="1"/>
</dbReference>
<dbReference type="SUPFAM" id="SSF52374">
    <property type="entry name" value="Nucleotidylyl transferase"/>
    <property type="match status" value="1"/>
</dbReference>
<dbReference type="GO" id="GO:0016874">
    <property type="term" value="F:ligase activity"/>
    <property type="evidence" value="ECO:0007669"/>
    <property type="project" value="UniProtKB-KW"/>
</dbReference>
<evidence type="ECO:0000256" key="5">
    <source>
        <dbReference type="ARBA" id="ARBA00022840"/>
    </source>
</evidence>
<evidence type="ECO:0000256" key="7">
    <source>
        <dbReference type="ARBA" id="ARBA00023146"/>
    </source>
</evidence>
<evidence type="ECO:0000256" key="10">
    <source>
        <dbReference type="RuleBase" id="RU363038"/>
    </source>
</evidence>
<feature type="short sequence motif" description="'HIGH' region" evidence="9">
    <location>
        <begin position="130"/>
        <end position="140"/>
    </location>
</feature>
<evidence type="ECO:0000256" key="6">
    <source>
        <dbReference type="ARBA" id="ARBA00022917"/>
    </source>
</evidence>
<dbReference type="InterPro" id="IPR001412">
    <property type="entry name" value="aa-tRNA-synth_I_CS"/>
</dbReference>
<dbReference type="PANTHER" id="PTHR11956:SF5">
    <property type="entry name" value="ARGININE--TRNA LIGASE, CYTOPLASMIC"/>
    <property type="match status" value="1"/>
</dbReference>
<feature type="domain" description="Arginyl tRNA synthetase N-terminal" evidence="12">
    <location>
        <begin position="7"/>
        <end position="93"/>
    </location>
</feature>
<dbReference type="Gene3D" id="3.30.1360.70">
    <property type="entry name" value="Arginyl tRNA synthetase N-terminal domain"/>
    <property type="match status" value="1"/>
</dbReference>
<dbReference type="PRINTS" id="PR01038">
    <property type="entry name" value="TRNASYNTHARG"/>
</dbReference>
<evidence type="ECO:0000256" key="2">
    <source>
        <dbReference type="ARBA" id="ARBA00022490"/>
    </source>
</evidence>
<dbReference type="EMBL" id="JAHYBZ010000006">
    <property type="protein sequence ID" value="MBW6399777.1"/>
    <property type="molecule type" value="Genomic_DNA"/>
</dbReference>
<evidence type="ECO:0000313" key="14">
    <source>
        <dbReference type="Proteomes" id="UP001196565"/>
    </source>
</evidence>
<keyword evidence="14" id="KW-1185">Reference proteome</keyword>
<dbReference type="InterPro" id="IPR035684">
    <property type="entry name" value="ArgRS_core"/>
</dbReference>
<keyword evidence="2 9" id="KW-0963">Cytoplasm</keyword>
<name>A0ABS7ABV2_9PROT</name>
<dbReference type="RefSeq" id="WP_219764372.1">
    <property type="nucleotide sequence ID" value="NZ_JAHYBZ010000006.1"/>
</dbReference>
<evidence type="ECO:0000313" key="13">
    <source>
        <dbReference type="EMBL" id="MBW6399777.1"/>
    </source>
</evidence>
<evidence type="ECO:0000256" key="8">
    <source>
        <dbReference type="ARBA" id="ARBA00049339"/>
    </source>
</evidence>
<comment type="similarity">
    <text evidence="1 9 10">Belongs to the class-I aminoacyl-tRNA synthetase family.</text>
</comment>
<evidence type="ECO:0000259" key="11">
    <source>
        <dbReference type="SMART" id="SM00836"/>
    </source>
</evidence>
<dbReference type="SMART" id="SM00836">
    <property type="entry name" value="DALR_1"/>
    <property type="match status" value="1"/>
</dbReference>
<gene>
    <name evidence="9" type="primary">argS</name>
    <name evidence="13" type="ORF">KPL78_18095</name>
</gene>
<protein>
    <recommendedName>
        <fullName evidence="9">Arginine--tRNA ligase</fullName>
        <ecNumber evidence="9">6.1.1.19</ecNumber>
    </recommendedName>
    <alternativeName>
        <fullName evidence="9">Arginyl-tRNA synthetase</fullName>
        <shortName evidence="9">ArgRS</shortName>
    </alternativeName>
</protein>
<dbReference type="InterPro" id="IPR008909">
    <property type="entry name" value="DALR_anticod-bd"/>
</dbReference>
<dbReference type="InterPro" id="IPR001278">
    <property type="entry name" value="Arg-tRNA-ligase"/>
</dbReference>
<feature type="domain" description="DALR anticodon binding" evidence="11">
    <location>
        <begin position="486"/>
        <end position="614"/>
    </location>
</feature>
<dbReference type="InterPro" id="IPR036695">
    <property type="entry name" value="Arg-tRNA-synth_N_sf"/>
</dbReference>
<dbReference type="CDD" id="cd00671">
    <property type="entry name" value="ArgRS_core"/>
    <property type="match status" value="1"/>
</dbReference>
<dbReference type="Proteomes" id="UP001196565">
    <property type="component" value="Unassembled WGS sequence"/>
</dbReference>
<dbReference type="InterPro" id="IPR005148">
    <property type="entry name" value="Arg-tRNA-synth_N"/>
</dbReference>
<dbReference type="HAMAP" id="MF_00123">
    <property type="entry name" value="Arg_tRNA_synth"/>
    <property type="match status" value="1"/>
</dbReference>
<comment type="caution">
    <text evidence="13">The sequence shown here is derived from an EMBL/GenBank/DDBJ whole genome shotgun (WGS) entry which is preliminary data.</text>
</comment>
<accession>A0ABS7ABV2</accession>
<dbReference type="PANTHER" id="PTHR11956">
    <property type="entry name" value="ARGINYL-TRNA SYNTHETASE"/>
    <property type="match status" value="1"/>
</dbReference>
<comment type="subunit">
    <text evidence="9">Monomer.</text>
</comment>
<dbReference type="InterPro" id="IPR009080">
    <property type="entry name" value="tRNAsynth_Ia_anticodon-bd"/>
</dbReference>
<keyword evidence="6 9" id="KW-0648">Protein biosynthesis</keyword>
<comment type="catalytic activity">
    <reaction evidence="8 9">
        <text>tRNA(Arg) + L-arginine + ATP = L-arginyl-tRNA(Arg) + AMP + diphosphate</text>
        <dbReference type="Rhea" id="RHEA:20301"/>
        <dbReference type="Rhea" id="RHEA-COMP:9658"/>
        <dbReference type="Rhea" id="RHEA-COMP:9673"/>
        <dbReference type="ChEBI" id="CHEBI:30616"/>
        <dbReference type="ChEBI" id="CHEBI:32682"/>
        <dbReference type="ChEBI" id="CHEBI:33019"/>
        <dbReference type="ChEBI" id="CHEBI:78442"/>
        <dbReference type="ChEBI" id="CHEBI:78513"/>
        <dbReference type="ChEBI" id="CHEBI:456215"/>
        <dbReference type="EC" id="6.1.1.19"/>
    </reaction>
</comment>
<evidence type="ECO:0000256" key="4">
    <source>
        <dbReference type="ARBA" id="ARBA00022741"/>
    </source>
</evidence>
<proteinExistence type="inferred from homology"/>
<dbReference type="Pfam" id="PF05746">
    <property type="entry name" value="DALR_1"/>
    <property type="match status" value="1"/>
</dbReference>
<reference evidence="13 14" key="1">
    <citation type="submission" date="2021-07" db="EMBL/GenBank/DDBJ databases">
        <authorList>
            <person name="So Y."/>
        </authorList>
    </citation>
    <scope>NUCLEOTIDE SEQUENCE [LARGE SCALE GENOMIC DNA]</scope>
    <source>
        <strain evidence="13 14">HJA6</strain>
    </source>
</reference>
<evidence type="ECO:0000256" key="3">
    <source>
        <dbReference type="ARBA" id="ARBA00022598"/>
    </source>
</evidence>
<dbReference type="SUPFAM" id="SSF47323">
    <property type="entry name" value="Anticodon-binding domain of a subclass of class I aminoacyl-tRNA synthetases"/>
    <property type="match status" value="1"/>
</dbReference>
<evidence type="ECO:0000256" key="1">
    <source>
        <dbReference type="ARBA" id="ARBA00005594"/>
    </source>
</evidence>
<keyword evidence="3 9" id="KW-0436">Ligase</keyword>
<evidence type="ECO:0000259" key="12">
    <source>
        <dbReference type="SMART" id="SM01016"/>
    </source>
</evidence>